<dbReference type="AlphaFoldDB" id="A0A0M0K1L5"/>
<comment type="caution">
    <text evidence="4">The sequence shown here is derived from an EMBL/GenBank/DDBJ whole genome shotgun (WGS) entry which is preliminary data.</text>
</comment>
<protein>
    <recommendedName>
        <fullName evidence="6">J domain-containing protein</fullName>
    </recommendedName>
</protein>
<keyword evidence="1" id="KW-0677">Repeat</keyword>
<evidence type="ECO:0000313" key="5">
    <source>
        <dbReference type="Proteomes" id="UP000037460"/>
    </source>
</evidence>
<evidence type="ECO:0000256" key="2">
    <source>
        <dbReference type="SAM" id="MobiDB-lite"/>
    </source>
</evidence>
<keyword evidence="3" id="KW-0732">Signal</keyword>
<evidence type="ECO:0000256" key="3">
    <source>
        <dbReference type="SAM" id="SignalP"/>
    </source>
</evidence>
<proteinExistence type="predicted"/>
<dbReference type="EMBL" id="JWZX01001703">
    <property type="protein sequence ID" value="KOO32700.1"/>
    <property type="molecule type" value="Genomic_DNA"/>
</dbReference>
<dbReference type="PANTHER" id="PTHR45188">
    <property type="entry name" value="DNAJ PROTEIN P58IPK HOMOLOG"/>
    <property type="match status" value="1"/>
</dbReference>
<feature type="signal peptide" evidence="3">
    <location>
        <begin position="1"/>
        <end position="25"/>
    </location>
</feature>
<dbReference type="SUPFAM" id="SSF46565">
    <property type="entry name" value="Chaperone J-domain"/>
    <property type="match status" value="1"/>
</dbReference>
<reference evidence="5" key="1">
    <citation type="journal article" date="2015" name="PLoS Genet.">
        <title>Genome Sequence and Transcriptome Analyses of Chrysochromulina tobin: Metabolic Tools for Enhanced Algal Fitness in the Prominent Order Prymnesiales (Haptophyceae).</title>
        <authorList>
            <person name="Hovde B.T."/>
            <person name="Deodato C.R."/>
            <person name="Hunsperger H.M."/>
            <person name="Ryken S.A."/>
            <person name="Yost W."/>
            <person name="Jha R.K."/>
            <person name="Patterson J."/>
            <person name="Monnat R.J. Jr."/>
            <person name="Barlow S.B."/>
            <person name="Starkenburg S.R."/>
            <person name="Cattolico R.A."/>
        </authorList>
    </citation>
    <scope>NUCLEOTIDE SEQUENCE</scope>
    <source>
        <strain evidence="5">CCMP291</strain>
    </source>
</reference>
<keyword evidence="5" id="KW-1185">Reference proteome</keyword>
<dbReference type="PANTHER" id="PTHR45188:SF2">
    <property type="entry name" value="DNAJ HOMOLOG SUBFAMILY C MEMBER 7"/>
    <property type="match status" value="1"/>
</dbReference>
<dbReference type="Gene3D" id="1.10.287.110">
    <property type="entry name" value="DnaJ domain"/>
    <property type="match status" value="1"/>
</dbReference>
<dbReference type="OrthoDB" id="1726119at2759"/>
<dbReference type="PROSITE" id="PS00636">
    <property type="entry name" value="DNAJ_1"/>
    <property type="match status" value="1"/>
</dbReference>
<gene>
    <name evidence="4" type="ORF">Ctob_013079</name>
</gene>
<evidence type="ECO:0008006" key="6">
    <source>
        <dbReference type="Google" id="ProtNLM"/>
    </source>
</evidence>
<evidence type="ECO:0000313" key="4">
    <source>
        <dbReference type="EMBL" id="KOO32700.1"/>
    </source>
</evidence>
<accession>A0A0M0K1L5</accession>
<evidence type="ECO:0000256" key="1">
    <source>
        <dbReference type="ARBA" id="ARBA00022737"/>
    </source>
</evidence>
<dbReference type="InterPro" id="IPR036869">
    <property type="entry name" value="J_dom_sf"/>
</dbReference>
<dbReference type="Proteomes" id="UP000037460">
    <property type="component" value="Unassembled WGS sequence"/>
</dbReference>
<feature type="region of interest" description="Disordered" evidence="2">
    <location>
        <begin position="377"/>
        <end position="397"/>
    </location>
</feature>
<organism evidence="4 5">
    <name type="scientific">Chrysochromulina tobinii</name>
    <dbReference type="NCBI Taxonomy" id="1460289"/>
    <lineage>
        <taxon>Eukaryota</taxon>
        <taxon>Haptista</taxon>
        <taxon>Haptophyta</taxon>
        <taxon>Prymnesiophyceae</taxon>
        <taxon>Prymnesiales</taxon>
        <taxon>Chrysochromulinaceae</taxon>
        <taxon>Chrysochromulina</taxon>
    </lineage>
</organism>
<feature type="chain" id="PRO_5005602380" description="J domain-containing protein" evidence="3">
    <location>
        <begin position="26"/>
        <end position="397"/>
    </location>
</feature>
<feature type="compositionally biased region" description="Basic and acidic residues" evidence="2">
    <location>
        <begin position="377"/>
        <end position="390"/>
    </location>
</feature>
<name>A0A0M0K1L5_9EUKA</name>
<sequence length="397" mass="42625">MPALRPLARILVLLAPAHLPARKDSKPAPADADVGTLLSSAHHALKKGFHQKAFDHYRTVHRSLSSEAYEHAELQEGLCVCAARLRKEKVAISACGNASALRERSSSPSPPPLPLLMAKGEAQLFASEPLAARSTFRAALRAAEAGEAFRLEKEARDAVRRAEGRLFVSFSRQRGAIVHGTALRTSSFSSLTDALQACAAERWCKALSVNLLTASKANAKVVRATLYNSTIVSSDAQQPPSARTMSYVRDAPEHGYASFPASTLDLKLYPRATPVGATSGELLTVARAMLLCDANADKGGANACAGFVVQDEAEEVEPGVAYRIEFRMRKGAASLGTSTEPPSAAVRAATERAKKADRNFKLIARAYEVLSDRATREAYDRGENVDDPKWRASGPFA</sequence>
<dbReference type="InterPro" id="IPR018253">
    <property type="entry name" value="DnaJ_domain_CS"/>
</dbReference>